<name>A0ABS5NNU8_9BACI</name>
<gene>
    <name evidence="2" type="ORF">KHA94_04425</name>
</gene>
<keyword evidence="3" id="KW-1185">Reference proteome</keyword>
<dbReference type="RefSeq" id="WP_213101295.1">
    <property type="nucleotide sequence ID" value="NZ_JAGYPM010000001.1"/>
</dbReference>
<dbReference type="Proteomes" id="UP000681027">
    <property type="component" value="Unassembled WGS sequence"/>
</dbReference>
<protein>
    <recommendedName>
        <fullName evidence="1">DUF5643 domain-containing protein</fullName>
    </recommendedName>
</protein>
<dbReference type="Pfam" id="PF18705">
    <property type="entry name" value="DUF5643"/>
    <property type="match status" value="1"/>
</dbReference>
<comment type="caution">
    <text evidence="2">The sequence shown here is derived from an EMBL/GenBank/DDBJ whole genome shotgun (WGS) entry which is preliminary data.</text>
</comment>
<evidence type="ECO:0000259" key="1">
    <source>
        <dbReference type="Pfam" id="PF18705"/>
    </source>
</evidence>
<organism evidence="2 3">
    <name type="scientific">Cytobacillus citreus</name>
    <dbReference type="NCBI Taxonomy" id="2833586"/>
    <lineage>
        <taxon>Bacteria</taxon>
        <taxon>Bacillati</taxon>
        <taxon>Bacillota</taxon>
        <taxon>Bacilli</taxon>
        <taxon>Bacillales</taxon>
        <taxon>Bacillaceae</taxon>
        <taxon>Cytobacillus</taxon>
    </lineage>
</organism>
<reference evidence="2 3" key="1">
    <citation type="submission" date="2021-05" db="EMBL/GenBank/DDBJ databases">
        <title>Novel Bacillus species.</title>
        <authorList>
            <person name="Liu G."/>
        </authorList>
    </citation>
    <scope>NUCLEOTIDE SEQUENCE [LARGE SCALE GENOMIC DNA]</scope>
    <source>
        <strain evidence="2 3">FJAT-49705</strain>
    </source>
</reference>
<accession>A0ABS5NNU8</accession>
<sequence length="98" mass="11634">MPINKYFTLKDDQKVTVEELILTPVSTMITYNTENIYNDLYFRIEDQNGVELQELFGKISGYNSYIRFIALENNITKLRVIPYPYCYWNSAIYRKTAV</sequence>
<proteinExistence type="predicted"/>
<dbReference type="EMBL" id="JAGYPM010000001">
    <property type="protein sequence ID" value="MBS4189465.1"/>
    <property type="molecule type" value="Genomic_DNA"/>
</dbReference>
<evidence type="ECO:0000313" key="3">
    <source>
        <dbReference type="Proteomes" id="UP000681027"/>
    </source>
</evidence>
<dbReference type="InterPro" id="IPR040680">
    <property type="entry name" value="DUF5643"/>
</dbReference>
<feature type="domain" description="DUF5643" evidence="1">
    <location>
        <begin position="2"/>
        <end position="83"/>
    </location>
</feature>
<evidence type="ECO:0000313" key="2">
    <source>
        <dbReference type="EMBL" id="MBS4189465.1"/>
    </source>
</evidence>